<gene>
    <name evidence="2" type="ORF">FQA47_023588</name>
</gene>
<name>A0A834FPV1_ORYME</name>
<reference evidence="2" key="1">
    <citation type="journal article" name="BMC Genomics">
        <title>Long-read sequencing and de novo genome assembly of marine medaka (Oryzias melastigma).</title>
        <authorList>
            <person name="Liang P."/>
            <person name="Saqib H.S.A."/>
            <person name="Ni X."/>
            <person name="Shen Y."/>
        </authorList>
    </citation>
    <scope>NUCLEOTIDE SEQUENCE</scope>
    <source>
        <strain evidence="2">Bigg-433</strain>
    </source>
</reference>
<accession>A0A834FPV1</accession>
<evidence type="ECO:0000313" key="2">
    <source>
        <dbReference type="EMBL" id="KAF6737856.1"/>
    </source>
</evidence>
<dbReference type="EMBL" id="WKFB01000044">
    <property type="protein sequence ID" value="KAF6737856.1"/>
    <property type="molecule type" value="Genomic_DNA"/>
</dbReference>
<evidence type="ECO:0000256" key="1">
    <source>
        <dbReference type="SAM" id="MobiDB-lite"/>
    </source>
</evidence>
<dbReference type="AlphaFoldDB" id="A0A834FPV1"/>
<sequence length="52" mass="6036">MTKARRAPPHHLESCVLLELRVGEQKAEEEEKEERQREDAELHGRAEAPVMD</sequence>
<feature type="region of interest" description="Disordered" evidence="1">
    <location>
        <begin position="23"/>
        <end position="52"/>
    </location>
</feature>
<organism evidence="2 3">
    <name type="scientific">Oryzias melastigma</name>
    <name type="common">Marine medaka</name>
    <dbReference type="NCBI Taxonomy" id="30732"/>
    <lineage>
        <taxon>Eukaryota</taxon>
        <taxon>Metazoa</taxon>
        <taxon>Chordata</taxon>
        <taxon>Craniata</taxon>
        <taxon>Vertebrata</taxon>
        <taxon>Euteleostomi</taxon>
        <taxon>Actinopterygii</taxon>
        <taxon>Neopterygii</taxon>
        <taxon>Teleostei</taxon>
        <taxon>Neoteleostei</taxon>
        <taxon>Acanthomorphata</taxon>
        <taxon>Ovalentaria</taxon>
        <taxon>Atherinomorphae</taxon>
        <taxon>Beloniformes</taxon>
        <taxon>Adrianichthyidae</taxon>
        <taxon>Oryziinae</taxon>
        <taxon>Oryzias</taxon>
    </lineage>
</organism>
<comment type="caution">
    <text evidence="2">The sequence shown here is derived from an EMBL/GenBank/DDBJ whole genome shotgun (WGS) entry which is preliminary data.</text>
</comment>
<proteinExistence type="predicted"/>
<dbReference type="Proteomes" id="UP000646548">
    <property type="component" value="Unassembled WGS sequence"/>
</dbReference>
<feature type="compositionally biased region" description="Basic and acidic residues" evidence="1">
    <location>
        <begin position="33"/>
        <end position="46"/>
    </location>
</feature>
<protein>
    <submittedName>
        <fullName evidence="2">Uncharacterized protein</fullName>
    </submittedName>
</protein>
<evidence type="ECO:0000313" key="3">
    <source>
        <dbReference type="Proteomes" id="UP000646548"/>
    </source>
</evidence>